<dbReference type="AlphaFoldDB" id="A0A561EJN5"/>
<keyword evidence="3" id="KW-0732">Signal</keyword>
<dbReference type="Proteomes" id="UP000318416">
    <property type="component" value="Unassembled WGS sequence"/>
</dbReference>
<dbReference type="InterPro" id="IPR019819">
    <property type="entry name" value="Carboxylesterase_B_CS"/>
</dbReference>
<protein>
    <recommendedName>
        <fullName evidence="3">Carboxylic ester hydrolase</fullName>
        <ecNumber evidence="3">3.1.1.-</ecNumber>
    </recommendedName>
</protein>
<name>A0A561EJN5_9ACTN</name>
<feature type="domain" description="Carboxylesterase type B" evidence="5">
    <location>
        <begin position="39"/>
        <end position="520"/>
    </location>
</feature>
<dbReference type="PROSITE" id="PS00941">
    <property type="entry name" value="CARBOXYLESTERASE_B_2"/>
    <property type="match status" value="1"/>
</dbReference>
<dbReference type="RefSeq" id="WP_145787572.1">
    <property type="nucleotide sequence ID" value="NZ_BAAABR010000018.1"/>
</dbReference>
<dbReference type="Pfam" id="PF00135">
    <property type="entry name" value="COesterase"/>
    <property type="match status" value="1"/>
</dbReference>
<keyword evidence="7" id="KW-1185">Reference proteome</keyword>
<reference evidence="6 7" key="1">
    <citation type="submission" date="2019-06" db="EMBL/GenBank/DDBJ databases">
        <title>Sequencing the genomes of 1000 actinobacteria strains.</title>
        <authorList>
            <person name="Klenk H.-P."/>
        </authorList>
    </citation>
    <scope>NUCLEOTIDE SEQUENCE [LARGE SCALE GENOMIC DNA]</scope>
    <source>
        <strain evidence="6 7">DSM 41649</strain>
    </source>
</reference>
<dbReference type="SUPFAM" id="SSF53474">
    <property type="entry name" value="alpha/beta-Hydrolases"/>
    <property type="match status" value="1"/>
</dbReference>
<dbReference type="EC" id="3.1.1.-" evidence="3"/>
<proteinExistence type="inferred from homology"/>
<evidence type="ECO:0000259" key="5">
    <source>
        <dbReference type="Pfam" id="PF00135"/>
    </source>
</evidence>
<dbReference type="Gene3D" id="3.40.50.1820">
    <property type="entry name" value="alpha/beta hydrolase"/>
    <property type="match status" value="1"/>
</dbReference>
<dbReference type="EMBL" id="VIVR01000001">
    <property type="protein sequence ID" value="TWE15827.1"/>
    <property type="molecule type" value="Genomic_DNA"/>
</dbReference>
<dbReference type="InterPro" id="IPR050309">
    <property type="entry name" value="Type-B_Carboxylest/Lipase"/>
</dbReference>
<dbReference type="InterPro" id="IPR019826">
    <property type="entry name" value="Carboxylesterase_B_AS"/>
</dbReference>
<evidence type="ECO:0000256" key="4">
    <source>
        <dbReference type="SAM" id="MobiDB-lite"/>
    </source>
</evidence>
<evidence type="ECO:0000256" key="1">
    <source>
        <dbReference type="ARBA" id="ARBA00005964"/>
    </source>
</evidence>
<dbReference type="InterPro" id="IPR002018">
    <property type="entry name" value="CarbesteraseB"/>
</dbReference>
<dbReference type="PANTHER" id="PTHR11559">
    <property type="entry name" value="CARBOXYLESTERASE"/>
    <property type="match status" value="1"/>
</dbReference>
<dbReference type="GO" id="GO:0016787">
    <property type="term" value="F:hydrolase activity"/>
    <property type="evidence" value="ECO:0007669"/>
    <property type="project" value="UniProtKB-KW"/>
</dbReference>
<gene>
    <name evidence="6" type="ORF">FB465_0770</name>
</gene>
<dbReference type="OrthoDB" id="3199405at2"/>
<sequence>MRPHSLARPHPALVLLLALAALLLSAVPALGAPRSAAQPLAVTSSGPLAGQRLDGAQAFLGIPYAAPPTGERRFRPPQPPARWDGIRQATQQAPACLQFSPFGLSDPQNVSEDCLYLDVYRPATATPGARLPVIFWMHGGAYSQGTGTQFGGQTMARLTNTIVVSINYRLGQLGYLTLPQFGQEGTTGSGTWGLQDQIAALGWTRQNAAAFGGDPGNITIAGQSAGAGSVCALLTSPKTAGLFGRAILQSGPCSLLAAPDQPTAQADGQAYAAAAGCPQGPDTLTCLRAAPPAALLTAAQNHPTPGPATGTPVLPRQPAEALATGAWHKVPILIGSTAAEARFFVALTQPHLTGEQYTAQINATYGPAAPQILAHYPPADYASPYLAYSALLTDATFACHTYWTAELLRTQVPTYVYEFDDPDSPTLLGAQVPGLDESNAHSAELAYLFDFTMGDRPLTAPQAALADQMKRSWASFARTGSPNTAGQGAWPTAGGGDSYRVQSLRPDGATRTTTTFATDHQCGLWASLAGNRP</sequence>
<dbReference type="InterPro" id="IPR029058">
    <property type="entry name" value="AB_hydrolase_fold"/>
</dbReference>
<feature type="signal peptide" evidence="3">
    <location>
        <begin position="1"/>
        <end position="31"/>
    </location>
</feature>
<evidence type="ECO:0000313" key="6">
    <source>
        <dbReference type="EMBL" id="TWE15827.1"/>
    </source>
</evidence>
<evidence type="ECO:0000256" key="2">
    <source>
        <dbReference type="ARBA" id="ARBA00022801"/>
    </source>
</evidence>
<accession>A0A561EJN5</accession>
<keyword evidence="2 3" id="KW-0378">Hydrolase</keyword>
<comment type="similarity">
    <text evidence="1 3">Belongs to the type-B carboxylesterase/lipase family.</text>
</comment>
<evidence type="ECO:0000256" key="3">
    <source>
        <dbReference type="RuleBase" id="RU361235"/>
    </source>
</evidence>
<feature type="chain" id="PRO_5022263065" description="Carboxylic ester hydrolase" evidence="3">
    <location>
        <begin position="32"/>
        <end position="533"/>
    </location>
</feature>
<organism evidence="6 7">
    <name type="scientific">Kitasatospora atroaurantiaca</name>
    <dbReference type="NCBI Taxonomy" id="285545"/>
    <lineage>
        <taxon>Bacteria</taxon>
        <taxon>Bacillati</taxon>
        <taxon>Actinomycetota</taxon>
        <taxon>Actinomycetes</taxon>
        <taxon>Kitasatosporales</taxon>
        <taxon>Streptomycetaceae</taxon>
        <taxon>Kitasatospora</taxon>
    </lineage>
</organism>
<comment type="caution">
    <text evidence="6">The sequence shown here is derived from an EMBL/GenBank/DDBJ whole genome shotgun (WGS) entry which is preliminary data.</text>
</comment>
<feature type="region of interest" description="Disordered" evidence="4">
    <location>
        <begin position="478"/>
        <end position="497"/>
    </location>
</feature>
<dbReference type="PROSITE" id="PS00122">
    <property type="entry name" value="CARBOXYLESTERASE_B_1"/>
    <property type="match status" value="1"/>
</dbReference>
<evidence type="ECO:0000313" key="7">
    <source>
        <dbReference type="Proteomes" id="UP000318416"/>
    </source>
</evidence>